<feature type="transmembrane region" description="Helical" evidence="9">
    <location>
        <begin position="175"/>
        <end position="193"/>
    </location>
</feature>
<dbReference type="InterPro" id="IPR027469">
    <property type="entry name" value="Cation_efflux_TMD_sf"/>
</dbReference>
<dbReference type="InterPro" id="IPR002524">
    <property type="entry name" value="Cation_efflux"/>
</dbReference>
<evidence type="ECO:0000256" key="5">
    <source>
        <dbReference type="ARBA" id="ARBA00022989"/>
    </source>
</evidence>
<dbReference type="SUPFAM" id="SSF161111">
    <property type="entry name" value="Cation efflux protein transmembrane domain-like"/>
    <property type="match status" value="1"/>
</dbReference>
<evidence type="ECO:0000259" key="11">
    <source>
        <dbReference type="Pfam" id="PF16916"/>
    </source>
</evidence>
<evidence type="ECO:0000256" key="9">
    <source>
        <dbReference type="SAM" id="Phobius"/>
    </source>
</evidence>
<dbReference type="InterPro" id="IPR050681">
    <property type="entry name" value="CDF/SLC30A"/>
</dbReference>
<dbReference type="InterPro" id="IPR058533">
    <property type="entry name" value="Cation_efflux_TM"/>
</dbReference>
<comment type="similarity">
    <text evidence="2">Belongs to the cation diffusion facilitator (CDF) transporter (TC 2.A.4) family. SLC30A subfamily.</text>
</comment>
<dbReference type="SUPFAM" id="SSF160240">
    <property type="entry name" value="Cation efflux protein cytoplasmic domain-like"/>
    <property type="match status" value="1"/>
</dbReference>
<comment type="subcellular location">
    <subcellularLocation>
        <location evidence="1">Membrane</location>
        <topology evidence="1">Multi-pass membrane protein</topology>
    </subcellularLocation>
</comment>
<keyword evidence="3" id="KW-0813">Transport</keyword>
<evidence type="ECO:0000256" key="7">
    <source>
        <dbReference type="ARBA" id="ARBA00023136"/>
    </source>
</evidence>
<feature type="domain" description="Cation efflux protein transmembrane" evidence="10">
    <location>
        <begin position="34"/>
        <end position="224"/>
    </location>
</feature>
<feature type="transmembrane region" description="Helical" evidence="9">
    <location>
        <begin position="64"/>
        <end position="83"/>
    </location>
</feature>
<feature type="transmembrane region" description="Helical" evidence="9">
    <location>
        <begin position="135"/>
        <end position="155"/>
    </location>
</feature>
<feature type="domain" description="Cation efflux protein cytoplasmic" evidence="11">
    <location>
        <begin position="228"/>
        <end position="307"/>
    </location>
</feature>
<evidence type="ECO:0000256" key="8">
    <source>
        <dbReference type="SAM" id="MobiDB-lite"/>
    </source>
</evidence>
<comment type="caution">
    <text evidence="12">The sequence shown here is derived from an EMBL/GenBank/DDBJ whole genome shotgun (WGS) entry which is preliminary data.</text>
</comment>
<dbReference type="InterPro" id="IPR027470">
    <property type="entry name" value="Cation_efflux_CTD"/>
</dbReference>
<evidence type="ECO:0000256" key="2">
    <source>
        <dbReference type="ARBA" id="ARBA00008873"/>
    </source>
</evidence>
<evidence type="ECO:0000259" key="10">
    <source>
        <dbReference type="Pfam" id="PF01545"/>
    </source>
</evidence>
<dbReference type="AlphaFoldDB" id="A0A179B5H7"/>
<sequence>MAPHDHAHGSPFAPSDSPGRTPDAQLPDTRGKIAVAFAFTATILLAQAIGAALTGSLALLTDTVHMVIDASGLLMALVAATLARRPPSSKRTWGYRRAEVLAALAQAAVLAGVGVYVVVEAVGRLRKPPDMPSKTLIVFGVVGLLGNAASMLALASARRSNLNMRAAFLEVANDALGSLSVIVAAVVIATTGWQRADAVAGLFIAALILPRAVKLIGEAGAILMETTPRGLDLDEVRRHMLSLDHVLGVHDLHASTVATGLPVISAHVVVGDDCFQDGHAVAILEDLRTCVAEHFDVAIRHSTFQLETRSASQRESGIHACGYADAASRSAARTPDGS</sequence>
<keyword evidence="6" id="KW-0406">Ion transport</keyword>
<protein>
    <submittedName>
        <fullName evidence="12">Cation transporter</fullName>
    </submittedName>
</protein>
<evidence type="ECO:0000256" key="1">
    <source>
        <dbReference type="ARBA" id="ARBA00004141"/>
    </source>
</evidence>
<dbReference type="GO" id="GO:0005385">
    <property type="term" value="F:zinc ion transmembrane transporter activity"/>
    <property type="evidence" value="ECO:0007669"/>
    <property type="project" value="TreeGrafter"/>
</dbReference>
<dbReference type="PANTHER" id="PTHR11562:SF17">
    <property type="entry name" value="RE54080P-RELATED"/>
    <property type="match status" value="1"/>
</dbReference>
<evidence type="ECO:0000313" key="13">
    <source>
        <dbReference type="Proteomes" id="UP000078368"/>
    </source>
</evidence>
<dbReference type="InterPro" id="IPR036837">
    <property type="entry name" value="Cation_efflux_CTD_sf"/>
</dbReference>
<evidence type="ECO:0000256" key="3">
    <source>
        <dbReference type="ARBA" id="ARBA00022448"/>
    </source>
</evidence>
<feature type="region of interest" description="Disordered" evidence="8">
    <location>
        <begin position="1"/>
        <end position="25"/>
    </location>
</feature>
<evidence type="ECO:0000256" key="6">
    <source>
        <dbReference type="ARBA" id="ARBA00023065"/>
    </source>
</evidence>
<keyword evidence="7 9" id="KW-0472">Membrane</keyword>
<dbReference type="Pfam" id="PF16916">
    <property type="entry name" value="ZT_dimer"/>
    <property type="match status" value="1"/>
</dbReference>
<name>A0A179B5H7_9ACTO</name>
<dbReference type="OrthoDB" id="9809646at2"/>
<evidence type="ECO:0000256" key="4">
    <source>
        <dbReference type="ARBA" id="ARBA00022692"/>
    </source>
</evidence>
<dbReference type="Proteomes" id="UP000078368">
    <property type="component" value="Unassembled WGS sequence"/>
</dbReference>
<dbReference type="GO" id="GO:0005886">
    <property type="term" value="C:plasma membrane"/>
    <property type="evidence" value="ECO:0007669"/>
    <property type="project" value="TreeGrafter"/>
</dbReference>
<evidence type="ECO:0000313" key="12">
    <source>
        <dbReference type="EMBL" id="OAP86645.1"/>
    </source>
</evidence>
<proteinExistence type="inferred from homology"/>
<dbReference type="NCBIfam" id="TIGR01297">
    <property type="entry name" value="CDF"/>
    <property type="match status" value="1"/>
</dbReference>
<dbReference type="RefSeq" id="WP_009199091.1">
    <property type="nucleotide sequence ID" value="NZ_LVZK01000001.1"/>
</dbReference>
<reference evidence="12 13" key="1">
    <citation type="submission" date="2016-04" db="EMBL/GenBank/DDBJ databases">
        <title>Peptidophaga gingivicola gen. nov., sp. nov., isolated from human subgingival plaque.</title>
        <authorList>
            <person name="Beall C.J."/>
            <person name="Mokrzan E.M."/>
            <person name="Griffen A.L."/>
            <person name="Leys E.J."/>
        </authorList>
    </citation>
    <scope>NUCLEOTIDE SEQUENCE [LARGE SCALE GENOMIC DNA]</scope>
    <source>
        <strain evidence="12 13">BA112</strain>
    </source>
</reference>
<keyword evidence="4 9" id="KW-0812">Transmembrane</keyword>
<dbReference type="STRING" id="1823756.A4H34_05855"/>
<dbReference type="Gene3D" id="1.20.1510.10">
    <property type="entry name" value="Cation efflux protein transmembrane domain"/>
    <property type="match status" value="1"/>
</dbReference>
<keyword evidence="5 9" id="KW-1133">Transmembrane helix</keyword>
<organism evidence="12 13">
    <name type="scientific">Peptidiphaga gingivicola</name>
    <dbReference type="NCBI Taxonomy" id="2741497"/>
    <lineage>
        <taxon>Bacteria</taxon>
        <taxon>Bacillati</taxon>
        <taxon>Actinomycetota</taxon>
        <taxon>Actinomycetes</taxon>
        <taxon>Actinomycetales</taxon>
        <taxon>Actinomycetaceae</taxon>
        <taxon>Peptidiphaga</taxon>
    </lineage>
</organism>
<keyword evidence="13" id="KW-1185">Reference proteome</keyword>
<accession>A0A179B5H7</accession>
<dbReference type="EMBL" id="LVZK01000001">
    <property type="protein sequence ID" value="OAP86645.1"/>
    <property type="molecule type" value="Genomic_DNA"/>
</dbReference>
<feature type="transmembrane region" description="Helical" evidence="9">
    <location>
        <begin position="33"/>
        <end position="58"/>
    </location>
</feature>
<dbReference type="PANTHER" id="PTHR11562">
    <property type="entry name" value="CATION EFFLUX PROTEIN/ ZINC TRANSPORTER"/>
    <property type="match status" value="1"/>
</dbReference>
<dbReference type="Pfam" id="PF01545">
    <property type="entry name" value="Cation_efflux"/>
    <property type="match status" value="1"/>
</dbReference>
<gene>
    <name evidence="12" type="ORF">A4H34_05855</name>
</gene>
<feature type="transmembrane region" description="Helical" evidence="9">
    <location>
        <begin position="103"/>
        <end position="123"/>
    </location>
</feature>